<keyword evidence="4" id="KW-1185">Reference proteome</keyword>
<organism evidence="4">
    <name type="scientific">Naegleria gruberi</name>
    <name type="common">Amoeba</name>
    <dbReference type="NCBI Taxonomy" id="5762"/>
    <lineage>
        <taxon>Eukaryota</taxon>
        <taxon>Discoba</taxon>
        <taxon>Heterolobosea</taxon>
        <taxon>Tetramitia</taxon>
        <taxon>Eutetramitia</taxon>
        <taxon>Vahlkampfiidae</taxon>
        <taxon>Naegleria</taxon>
    </lineage>
</organism>
<accession>D2VKF4</accession>
<dbReference type="Proteomes" id="UP000006671">
    <property type="component" value="Unassembled WGS sequence"/>
</dbReference>
<sequence length="1080" mass="122510">MSALKAVILLLCISVFASCTNAWDELETATTYFASRKPFHMKRQMSDQQFFIRAKERIKSHTKMTSKRLIGPDGSLSNKDNKQFFAYDATLTFDTVNLDMHPDVLDIGCSKDRLYLKVRKTRHTNTHIKIGSLLVSSMDDFECEIGQPTDEPVLYRLAENIHEVKTENGEIVYVVDTKTIEFNQVFTHIKLQTHNPSVKQPESSSVTQTTPNKRWSVNRSFDIVNFNWDRDRKTARNPSIENQEGNFKYVCSNCYFYSTVRFTMEINFRWCKPNRAAASVHFDNALNANLTMTAEFEKTKDFTILKKKKITSIKFTILAIPVVVNVNFALEGQLQVQAKIQFNVAASFSREGQFGFNYDKRRGHFNWIKSFKGQDLKYSFKLQEVSLEIKLYLIPVLGIDVYGLLVLDMKFKPWIKVGGKYLNPADDGCKLSYESSWGMDGSFHVGRMKLKKWTIFDGRDHDWTFINERKIKSLSGCWIKEPTQPAPPTDDGQSEDSSTSTRSIKAIQSSTNSTYYKQVVSCCDDMKMLNISQNTTLVQYEFQLDDNVLDYGQYLVFNLTYDNVATVQYGSVLTYPVDKKVYVPLYELFNTQNTSSIFVRFTKELSEPVFIDYYLERSVLDIGKTIKMKRGFIEIQEQEIHPDYLSFAVSEGCQLKFANSTSIREDSLIDVTTQNYPIRLEFIGEGTVNIYPIYNYLSGNDLSLLLDTPIKFGLKYSRKLIDGMKLSHLHVSSNNEGVEENTNLDVNIRMSHGQLFSIDNFGELSQLTATFTLDESISSETNYFYFDVSGNFGPMYLGLELVDVYDITPSSTNLFTLKYSTSSPFVALLNFTQLLSNSSGISIKTDGISDLFIDESIPTNFKKENSMWMSGSDSSEVFGFSEYSNDELVDIGSIYLRIEPVVQSIQTRTIQEMSGQLNIQSLKNENITVKFSFRANSKSAPSESINLSDLVNGNVSLIISILDDQYSFDNSKIESGDTIVNFLSSMTSSSITSRWDDTIIPVIAYAINVEGLELELENPQTLVLTIPKIPPFESMDETITLGALDDGIFLPTPRAVKAIGSIKLVNNVLTNGYIGTISEQ</sequence>
<evidence type="ECO:0000256" key="2">
    <source>
        <dbReference type="SAM" id="SignalP"/>
    </source>
</evidence>
<dbReference type="OrthoDB" id="7887808at2759"/>
<keyword evidence="2" id="KW-0732">Signal</keyword>
<dbReference type="PROSITE" id="PS51257">
    <property type="entry name" value="PROKAR_LIPOPROTEIN"/>
    <property type="match status" value="1"/>
</dbReference>
<dbReference type="VEuPathDB" id="AmoebaDB:NAEGRDRAFT_69374"/>
<feature type="region of interest" description="Disordered" evidence="1">
    <location>
        <begin position="483"/>
        <end position="503"/>
    </location>
</feature>
<evidence type="ECO:0000256" key="1">
    <source>
        <dbReference type="SAM" id="MobiDB-lite"/>
    </source>
</evidence>
<reference evidence="3 4" key="1">
    <citation type="journal article" date="2010" name="Cell">
        <title>The genome of Naegleria gruberi illuminates early eukaryotic versatility.</title>
        <authorList>
            <person name="Fritz-Laylin L.K."/>
            <person name="Prochnik S.E."/>
            <person name="Ginger M.L."/>
            <person name="Dacks J.B."/>
            <person name="Carpenter M.L."/>
            <person name="Field M.C."/>
            <person name="Kuo A."/>
            <person name="Paredez A."/>
            <person name="Chapman J."/>
            <person name="Pham J."/>
            <person name="Shu S."/>
            <person name="Neupane R."/>
            <person name="Cipriano M."/>
            <person name="Mancuso J."/>
            <person name="Tu H."/>
            <person name="Salamov A."/>
            <person name="Lindquist E."/>
            <person name="Shapiro H."/>
            <person name="Lucas S."/>
            <person name="Grigoriev I.V."/>
            <person name="Cande W.Z."/>
            <person name="Fulton C."/>
            <person name="Rokhsar D.S."/>
            <person name="Dawson S.C."/>
        </authorList>
    </citation>
    <scope>NUCLEOTIDE SEQUENCE [LARGE SCALE GENOMIC DNA]</scope>
    <source>
        <strain evidence="3 4">NEG-M</strain>
    </source>
</reference>
<dbReference type="RefSeq" id="XP_002675332.1">
    <property type="nucleotide sequence ID" value="XM_002675286.1"/>
</dbReference>
<dbReference type="eggNOG" id="ENOG502T186">
    <property type="taxonomic scope" value="Eukaryota"/>
</dbReference>
<evidence type="ECO:0000313" key="3">
    <source>
        <dbReference type="EMBL" id="EFC42588.1"/>
    </source>
</evidence>
<dbReference type="InParanoid" id="D2VKF4"/>
<gene>
    <name evidence="3" type="ORF">NAEGRDRAFT_69374</name>
</gene>
<protein>
    <submittedName>
        <fullName evidence="3">Predicted protein</fullName>
    </submittedName>
</protein>
<name>D2VKF4_NAEGR</name>
<dbReference type="EMBL" id="GG738878">
    <property type="protein sequence ID" value="EFC42588.1"/>
    <property type="molecule type" value="Genomic_DNA"/>
</dbReference>
<proteinExistence type="predicted"/>
<dbReference type="GeneID" id="8852230"/>
<feature type="chain" id="PRO_5003038552" evidence="2">
    <location>
        <begin position="23"/>
        <end position="1080"/>
    </location>
</feature>
<dbReference type="KEGG" id="ngr:NAEGRDRAFT_69374"/>
<dbReference type="AlphaFoldDB" id="D2VKF4"/>
<feature type="signal peptide" evidence="2">
    <location>
        <begin position="1"/>
        <end position="22"/>
    </location>
</feature>
<evidence type="ECO:0000313" key="4">
    <source>
        <dbReference type="Proteomes" id="UP000006671"/>
    </source>
</evidence>